<proteinExistence type="inferred from homology"/>
<dbReference type="EC" id="3.2.1.25" evidence="3"/>
<dbReference type="Proteomes" id="UP000824267">
    <property type="component" value="Unassembled WGS sequence"/>
</dbReference>
<dbReference type="EMBL" id="DXGG01000137">
    <property type="protein sequence ID" value="HIW87493.1"/>
    <property type="molecule type" value="Genomic_DNA"/>
</dbReference>
<gene>
    <name evidence="9" type="ORF">IAC47_04375</name>
</gene>
<keyword evidence="4" id="KW-0378">Hydrolase</keyword>
<protein>
    <recommendedName>
        <fullName evidence="3">beta-mannosidase</fullName>
        <ecNumber evidence="3">3.2.1.25</ecNumber>
    </recommendedName>
</protein>
<dbReference type="SUPFAM" id="SSF49785">
    <property type="entry name" value="Galactose-binding domain-like"/>
    <property type="match status" value="1"/>
</dbReference>
<feature type="domain" description="Beta-mannosidase-like galactose-binding" evidence="8">
    <location>
        <begin position="47"/>
        <end position="182"/>
    </location>
</feature>
<dbReference type="Gene3D" id="2.60.120.260">
    <property type="entry name" value="Galactose-binding domain-like"/>
    <property type="match status" value="1"/>
</dbReference>
<evidence type="ECO:0000259" key="7">
    <source>
        <dbReference type="Pfam" id="PF00703"/>
    </source>
</evidence>
<dbReference type="FunFam" id="3.20.20.80:FF:000050">
    <property type="entry name" value="Beta-mannosidase B"/>
    <property type="match status" value="1"/>
</dbReference>
<dbReference type="SUPFAM" id="SSF51445">
    <property type="entry name" value="(Trans)glycosidases"/>
    <property type="match status" value="1"/>
</dbReference>
<dbReference type="InterPro" id="IPR036156">
    <property type="entry name" value="Beta-gal/glucu_dom_sf"/>
</dbReference>
<evidence type="ECO:0000256" key="2">
    <source>
        <dbReference type="ARBA" id="ARBA00007401"/>
    </source>
</evidence>
<feature type="non-terminal residue" evidence="9">
    <location>
        <position position="735"/>
    </location>
</feature>
<organism evidence="9 10">
    <name type="scientific">Candidatus Onthomorpha intestinigallinarum</name>
    <dbReference type="NCBI Taxonomy" id="2840880"/>
    <lineage>
        <taxon>Bacteria</taxon>
        <taxon>Pseudomonadati</taxon>
        <taxon>Bacteroidota</taxon>
        <taxon>Bacteroidia</taxon>
        <taxon>Bacteroidales</taxon>
        <taxon>Candidatus Onthomorpha</taxon>
    </lineage>
</organism>
<dbReference type="SUPFAM" id="SSF49303">
    <property type="entry name" value="beta-Galactosidase/glucuronidase domain"/>
    <property type="match status" value="1"/>
</dbReference>
<dbReference type="InterPro" id="IPR017853">
    <property type="entry name" value="GH"/>
</dbReference>
<feature type="signal peptide" evidence="6">
    <location>
        <begin position="1"/>
        <end position="19"/>
    </location>
</feature>
<dbReference type="InterPro" id="IPR006102">
    <property type="entry name" value="Ig-like_GH2"/>
</dbReference>
<evidence type="ECO:0000256" key="4">
    <source>
        <dbReference type="ARBA" id="ARBA00022801"/>
    </source>
</evidence>
<keyword evidence="5" id="KW-0326">Glycosidase</keyword>
<dbReference type="InterPro" id="IPR050887">
    <property type="entry name" value="Beta-mannosidase_GH2"/>
</dbReference>
<sequence length="735" mass="85348">MKNALCLIAGLFYITLSFAQTIEISDGYIVCLNDTLHLSPGKTDIYTLMAEKNNENPYFGQNETHYSHLDTCRIKYVLHFDIDEKLLDKPVAMLTIPYIDTYATVYLNSNKVSDSRNAFLIFRNEVSEFLIQKRNELVVEIEPLYDRMLQTDSEKHNILASEKRVMFRKAAFQFGWDWAPRQLAGEMGFPVTIEFSDKKPHLSFVSIQTLRLEGEGAEMLMNIKSEYLKDKDYNISISYGLPERQMKHLHVGTINDTSHNMQYGTDQLRFHIDRASLWYPNGYGPQPLYNATVYLEDNNGKRIDSMETRFAVRSIRLLQDKDSAGIEFSFEVNGRRIFAKGANIVPTAMHGERYASMAERISLVKECNMNMLRVWGGGYYLDKSVYEDCDENGILVWQDFPFACALYPDDSAFSSLVQREAAQNVLLLSSHPSLALWCGNNEIWEGWYNWGWNSQVRDTALAVRAYEKIFKELLPETVRYYCPSTSYTHSSPLNGWGRKESLTEGDCHYWGVWWGDSVFETYTRKVPRFMSEYGFQSPAKLPTIRKYNTLPYSKDNPDFAIHQKHPRGFELIDNRIRERFGDYDTDEDYIYKAERTACEAYTIAIEAHLRNMPYCMGSLLWQLNEPYPAIGWSCIDMDYNPKATYYAIRDAFEDIVFSVDTFTDADSIFVHVVNTSWNDKACKTDISILNCENEVLFAFREPELRCEQMTSRRFLSLAKKDIRGFNPHECRMSIR</sequence>
<comment type="similarity">
    <text evidence="2">Belongs to the glycosyl hydrolase 2 family.</text>
</comment>
<accession>A0A9D1UHE7</accession>
<comment type="catalytic activity">
    <reaction evidence="1">
        <text>Hydrolysis of terminal, non-reducing beta-D-mannose residues in beta-D-mannosides.</text>
        <dbReference type="EC" id="3.2.1.25"/>
    </reaction>
</comment>
<dbReference type="Gene3D" id="3.20.20.80">
    <property type="entry name" value="Glycosidases"/>
    <property type="match status" value="1"/>
</dbReference>
<dbReference type="AlphaFoldDB" id="A0A9D1UHE7"/>
<dbReference type="Gene3D" id="2.60.40.10">
    <property type="entry name" value="Immunoglobulins"/>
    <property type="match status" value="1"/>
</dbReference>
<dbReference type="InterPro" id="IPR008979">
    <property type="entry name" value="Galactose-bd-like_sf"/>
</dbReference>
<dbReference type="PANTHER" id="PTHR43730">
    <property type="entry name" value="BETA-MANNOSIDASE"/>
    <property type="match status" value="1"/>
</dbReference>
<dbReference type="PANTHER" id="PTHR43730:SF1">
    <property type="entry name" value="BETA-MANNOSIDASE"/>
    <property type="match status" value="1"/>
</dbReference>
<name>A0A9D1UHE7_9BACT</name>
<reference evidence="9" key="1">
    <citation type="journal article" date="2021" name="PeerJ">
        <title>Extensive microbial diversity within the chicken gut microbiome revealed by metagenomics and culture.</title>
        <authorList>
            <person name="Gilroy R."/>
            <person name="Ravi A."/>
            <person name="Getino M."/>
            <person name="Pursley I."/>
            <person name="Horton D.L."/>
            <person name="Alikhan N.F."/>
            <person name="Baker D."/>
            <person name="Gharbi K."/>
            <person name="Hall N."/>
            <person name="Watson M."/>
            <person name="Adriaenssens E.M."/>
            <person name="Foster-Nyarko E."/>
            <person name="Jarju S."/>
            <person name="Secka A."/>
            <person name="Antonio M."/>
            <person name="Oren A."/>
            <person name="Chaudhuri R.R."/>
            <person name="La Ragione R."/>
            <person name="Hildebrand F."/>
            <person name="Pallen M.J."/>
        </authorList>
    </citation>
    <scope>NUCLEOTIDE SEQUENCE</scope>
    <source>
        <strain evidence="9">Gambia16-930</strain>
    </source>
</reference>
<feature type="chain" id="PRO_5039534918" description="beta-mannosidase" evidence="6">
    <location>
        <begin position="20"/>
        <end position="735"/>
    </location>
</feature>
<dbReference type="Pfam" id="PF00703">
    <property type="entry name" value="Glyco_hydro_2"/>
    <property type="match status" value="1"/>
</dbReference>
<feature type="domain" description="Glycoside hydrolase family 2 immunoglobulin-like beta-sandwich" evidence="7">
    <location>
        <begin position="215"/>
        <end position="313"/>
    </location>
</feature>
<reference evidence="9" key="2">
    <citation type="submission" date="2021-04" db="EMBL/GenBank/DDBJ databases">
        <authorList>
            <person name="Gilroy R."/>
        </authorList>
    </citation>
    <scope>NUCLEOTIDE SEQUENCE</scope>
    <source>
        <strain evidence="9">Gambia16-930</strain>
    </source>
</reference>
<dbReference type="GO" id="GO:0004567">
    <property type="term" value="F:beta-mannosidase activity"/>
    <property type="evidence" value="ECO:0007669"/>
    <property type="project" value="UniProtKB-EC"/>
</dbReference>
<dbReference type="Pfam" id="PF22666">
    <property type="entry name" value="Glyco_hydro_2_N2"/>
    <property type="match status" value="1"/>
</dbReference>
<evidence type="ECO:0000256" key="3">
    <source>
        <dbReference type="ARBA" id="ARBA00012754"/>
    </source>
</evidence>
<evidence type="ECO:0000256" key="1">
    <source>
        <dbReference type="ARBA" id="ARBA00000829"/>
    </source>
</evidence>
<evidence type="ECO:0000313" key="10">
    <source>
        <dbReference type="Proteomes" id="UP000824267"/>
    </source>
</evidence>
<keyword evidence="6" id="KW-0732">Signal</keyword>
<dbReference type="GO" id="GO:0006516">
    <property type="term" value="P:glycoprotein catabolic process"/>
    <property type="evidence" value="ECO:0007669"/>
    <property type="project" value="TreeGrafter"/>
</dbReference>
<comment type="caution">
    <text evidence="9">The sequence shown here is derived from an EMBL/GenBank/DDBJ whole genome shotgun (WGS) entry which is preliminary data.</text>
</comment>
<evidence type="ECO:0000256" key="5">
    <source>
        <dbReference type="ARBA" id="ARBA00023295"/>
    </source>
</evidence>
<evidence type="ECO:0000256" key="6">
    <source>
        <dbReference type="SAM" id="SignalP"/>
    </source>
</evidence>
<evidence type="ECO:0000313" key="9">
    <source>
        <dbReference type="EMBL" id="HIW87493.1"/>
    </source>
</evidence>
<dbReference type="GO" id="GO:0005975">
    <property type="term" value="P:carbohydrate metabolic process"/>
    <property type="evidence" value="ECO:0007669"/>
    <property type="project" value="InterPro"/>
</dbReference>
<dbReference type="InterPro" id="IPR054593">
    <property type="entry name" value="Beta-mannosidase-like_N2"/>
</dbReference>
<evidence type="ECO:0000259" key="8">
    <source>
        <dbReference type="Pfam" id="PF22666"/>
    </source>
</evidence>
<dbReference type="InterPro" id="IPR013783">
    <property type="entry name" value="Ig-like_fold"/>
</dbReference>